<feature type="transmembrane region" description="Helical" evidence="7">
    <location>
        <begin position="203"/>
        <end position="228"/>
    </location>
</feature>
<keyword evidence="5 7" id="KW-0472">Membrane</keyword>
<feature type="transmembrane region" description="Helical" evidence="7">
    <location>
        <begin position="144"/>
        <end position="162"/>
    </location>
</feature>
<feature type="region of interest" description="Disordered" evidence="6">
    <location>
        <begin position="1"/>
        <end position="44"/>
    </location>
</feature>
<dbReference type="EMBL" id="BHZC01000001">
    <property type="protein sequence ID" value="GCD34788.1"/>
    <property type="molecule type" value="Genomic_DNA"/>
</dbReference>
<keyword evidence="3 7" id="KW-0812">Transmembrane</keyword>
<feature type="transmembrane region" description="Helical" evidence="7">
    <location>
        <begin position="265"/>
        <end position="287"/>
    </location>
</feature>
<evidence type="ECO:0000256" key="5">
    <source>
        <dbReference type="ARBA" id="ARBA00023136"/>
    </source>
</evidence>
<dbReference type="SUPFAM" id="SSF103473">
    <property type="entry name" value="MFS general substrate transporter"/>
    <property type="match status" value="1"/>
</dbReference>
<evidence type="ECO:0000256" key="3">
    <source>
        <dbReference type="ARBA" id="ARBA00022692"/>
    </source>
</evidence>
<dbReference type="AlphaFoldDB" id="A0A7U9KUC0"/>
<evidence type="ECO:0000256" key="7">
    <source>
        <dbReference type="SAM" id="Phobius"/>
    </source>
</evidence>
<dbReference type="PANTHER" id="PTHR23513">
    <property type="entry name" value="INTEGRAL MEMBRANE EFFLUX PROTEIN-RELATED"/>
    <property type="match status" value="1"/>
</dbReference>
<dbReference type="InterPro" id="IPR036259">
    <property type="entry name" value="MFS_trans_sf"/>
</dbReference>
<dbReference type="Proteomes" id="UP000287830">
    <property type="component" value="Unassembled WGS sequence"/>
</dbReference>
<feature type="transmembrane region" description="Helical" evidence="7">
    <location>
        <begin position="327"/>
        <end position="344"/>
    </location>
</feature>
<evidence type="ECO:0000256" key="2">
    <source>
        <dbReference type="ARBA" id="ARBA00022475"/>
    </source>
</evidence>
<reference evidence="8 9" key="1">
    <citation type="submission" date="2018-11" db="EMBL/GenBank/DDBJ databases">
        <title>Whole genome sequence of Streptomyces chrestomyceticus NBRC 13444(T).</title>
        <authorList>
            <person name="Komaki H."/>
            <person name="Tamura T."/>
        </authorList>
    </citation>
    <scope>NUCLEOTIDE SEQUENCE [LARGE SCALE GENOMIC DNA]</scope>
    <source>
        <strain evidence="8 9">NBRC 13444</strain>
    </source>
</reference>
<keyword evidence="2" id="KW-1003">Cell membrane</keyword>
<organism evidence="8 9">
    <name type="scientific">Streptomyces chrestomyceticus JCM 4735</name>
    <dbReference type="NCBI Taxonomy" id="1306181"/>
    <lineage>
        <taxon>Bacteria</taxon>
        <taxon>Bacillati</taxon>
        <taxon>Actinomycetota</taxon>
        <taxon>Actinomycetes</taxon>
        <taxon>Kitasatosporales</taxon>
        <taxon>Streptomycetaceae</taxon>
        <taxon>Streptomyces</taxon>
    </lineage>
</organism>
<sequence length="457" mass="46474">MDSCPAERLGAKGPARHAATMPVPSGPATTGPAEPRSEPPPPPAGTGYRAVFAVPEFRSVFAAHLLSSLGVVLCEIALSVLVYRLTGSPLLSALTFALGLLPYVVGGTLLSAVADRYPARRVLVVCDLLCAACAAAMPAPGTPVAVLLALRCATAAIAPVFAGTRAGTLGDVLGDGDLFVLGRSLIRIVNQGAQLVGFAAGGLLLAAVAPGAVLAVTAATFLASALLLRLGTHPRPARFTTPGALLGASLTGTRHLLSDRRIRSLLLLTWLPPTFVVIPEALLIPYADSLGAGPAAAGLLMCAMPIGAITAETLAGTYLSPRSRTRLTFPLAIFCVLPSLGFATRPSLGWAVALLVLTGTGIAYNFGVDRWFVTAVPDALLGQAMTVMQAGRMTIMGLGMGAAGVAAELAPLRVVMPAGGVVGVVAVLLVVFQVRRTRGDRLPLPGDTETAPVGGAT</sequence>
<dbReference type="CDD" id="cd06173">
    <property type="entry name" value="MFS_MefA_like"/>
    <property type="match status" value="1"/>
</dbReference>
<dbReference type="GO" id="GO:0005886">
    <property type="term" value="C:plasma membrane"/>
    <property type="evidence" value="ECO:0007669"/>
    <property type="project" value="UniProtKB-SubCell"/>
</dbReference>
<feature type="transmembrane region" description="Helical" evidence="7">
    <location>
        <begin position="350"/>
        <end position="368"/>
    </location>
</feature>
<dbReference type="PANTHER" id="PTHR23513:SF11">
    <property type="entry name" value="STAPHYLOFERRIN A TRANSPORTER"/>
    <property type="match status" value="1"/>
</dbReference>
<proteinExistence type="predicted"/>
<accession>A0A7U9KUC0</accession>
<comment type="subcellular location">
    <subcellularLocation>
        <location evidence="1">Cell membrane</location>
        <topology evidence="1">Multi-pass membrane protein</topology>
    </subcellularLocation>
</comment>
<evidence type="ECO:0000256" key="4">
    <source>
        <dbReference type="ARBA" id="ARBA00022989"/>
    </source>
</evidence>
<dbReference type="Gene3D" id="1.20.1250.20">
    <property type="entry name" value="MFS general substrate transporter like domains"/>
    <property type="match status" value="1"/>
</dbReference>
<evidence type="ECO:0000256" key="1">
    <source>
        <dbReference type="ARBA" id="ARBA00004651"/>
    </source>
</evidence>
<dbReference type="InterPro" id="IPR011701">
    <property type="entry name" value="MFS"/>
</dbReference>
<comment type="caution">
    <text evidence="8">The sequence shown here is derived from an EMBL/GenBank/DDBJ whole genome shotgun (WGS) entry which is preliminary data.</text>
</comment>
<feature type="transmembrane region" description="Helical" evidence="7">
    <location>
        <begin position="380"/>
        <end position="402"/>
    </location>
</feature>
<keyword evidence="4 7" id="KW-1133">Transmembrane helix</keyword>
<feature type="transmembrane region" description="Helical" evidence="7">
    <location>
        <begin position="293"/>
        <end position="315"/>
    </location>
</feature>
<protein>
    <submittedName>
        <fullName evidence="8">MFS transporter</fullName>
    </submittedName>
</protein>
<dbReference type="GO" id="GO:0022857">
    <property type="term" value="F:transmembrane transporter activity"/>
    <property type="evidence" value="ECO:0007669"/>
    <property type="project" value="InterPro"/>
</dbReference>
<feature type="transmembrane region" description="Helical" evidence="7">
    <location>
        <begin position="414"/>
        <end position="432"/>
    </location>
</feature>
<name>A0A7U9KUC0_9ACTN</name>
<evidence type="ECO:0000313" key="9">
    <source>
        <dbReference type="Proteomes" id="UP000287830"/>
    </source>
</evidence>
<evidence type="ECO:0000256" key="6">
    <source>
        <dbReference type="SAM" id="MobiDB-lite"/>
    </source>
</evidence>
<evidence type="ECO:0000313" key="8">
    <source>
        <dbReference type="EMBL" id="GCD34788.1"/>
    </source>
</evidence>
<feature type="transmembrane region" description="Helical" evidence="7">
    <location>
        <begin position="90"/>
        <end position="113"/>
    </location>
</feature>
<dbReference type="Pfam" id="PF07690">
    <property type="entry name" value="MFS_1"/>
    <property type="match status" value="1"/>
</dbReference>
<feature type="transmembrane region" description="Helical" evidence="7">
    <location>
        <begin position="61"/>
        <end position="83"/>
    </location>
</feature>
<gene>
    <name evidence="8" type="ORF">OEIGOIKO_02527</name>
</gene>